<dbReference type="RefSeq" id="WP_146574099.1">
    <property type="nucleotide sequence ID" value="NZ_SJPH01000004.1"/>
</dbReference>
<dbReference type="AlphaFoldDB" id="A0A5C5VYS3"/>
<name>A0A5C5VYS3_9BACT</name>
<dbReference type="Proteomes" id="UP000318995">
    <property type="component" value="Unassembled WGS sequence"/>
</dbReference>
<proteinExistence type="predicted"/>
<evidence type="ECO:0000313" key="2">
    <source>
        <dbReference type="EMBL" id="TWT43185.1"/>
    </source>
</evidence>
<feature type="coiled-coil region" evidence="1">
    <location>
        <begin position="102"/>
        <end position="136"/>
    </location>
</feature>
<protein>
    <submittedName>
        <fullName evidence="2">Uncharacterized protein</fullName>
    </submittedName>
</protein>
<keyword evidence="3" id="KW-1185">Reference proteome</keyword>
<accession>A0A5C5VYS3</accession>
<dbReference type="OrthoDB" id="275553at2"/>
<sequence>MRLLLALIGYASTATVIAAVLGVGYLWQADQLNDEKVFRMVALMHGVDLDSVGDTQEEVTQTTPSEQPSIDEVNRMHQLALRDYEVRQNVLQRGSSEFQYLLDRLVAERTRYDDMAQELNERIQQEKDLLQKESVQRVIKVLKSVKAAEGKDLLLKFLPEGANAQARQEGKDQVIRLLNALPADTTQAILKKFKSPEELEVLHELLDEMLDGGAPQRVLDQTLEQLSKRQLEN</sequence>
<dbReference type="EMBL" id="SJPH01000004">
    <property type="protein sequence ID" value="TWT43185.1"/>
    <property type="molecule type" value="Genomic_DNA"/>
</dbReference>
<evidence type="ECO:0000313" key="3">
    <source>
        <dbReference type="Proteomes" id="UP000318995"/>
    </source>
</evidence>
<evidence type="ECO:0000256" key="1">
    <source>
        <dbReference type="SAM" id="Coils"/>
    </source>
</evidence>
<gene>
    <name evidence="2" type="ORF">Pla111_21350</name>
</gene>
<reference evidence="2 3" key="1">
    <citation type="submission" date="2019-02" db="EMBL/GenBank/DDBJ databases">
        <title>Deep-cultivation of Planctomycetes and their phenomic and genomic characterization uncovers novel biology.</title>
        <authorList>
            <person name="Wiegand S."/>
            <person name="Jogler M."/>
            <person name="Boedeker C."/>
            <person name="Pinto D."/>
            <person name="Vollmers J."/>
            <person name="Rivas-Marin E."/>
            <person name="Kohn T."/>
            <person name="Peeters S.H."/>
            <person name="Heuer A."/>
            <person name="Rast P."/>
            <person name="Oberbeckmann S."/>
            <person name="Bunk B."/>
            <person name="Jeske O."/>
            <person name="Meyerdierks A."/>
            <person name="Storesund J.E."/>
            <person name="Kallscheuer N."/>
            <person name="Luecker S."/>
            <person name="Lage O.M."/>
            <person name="Pohl T."/>
            <person name="Merkel B.J."/>
            <person name="Hornburger P."/>
            <person name="Mueller R.-W."/>
            <person name="Bruemmer F."/>
            <person name="Labrenz M."/>
            <person name="Spormann A.M."/>
            <person name="Op Den Camp H."/>
            <person name="Overmann J."/>
            <person name="Amann R."/>
            <person name="Jetten M.S.M."/>
            <person name="Mascher T."/>
            <person name="Medema M.H."/>
            <person name="Devos D.P."/>
            <person name="Kaster A.-K."/>
            <person name="Ovreas L."/>
            <person name="Rohde M."/>
            <person name="Galperin M.Y."/>
            <person name="Jogler C."/>
        </authorList>
    </citation>
    <scope>NUCLEOTIDE SEQUENCE [LARGE SCALE GENOMIC DNA]</scope>
    <source>
        <strain evidence="2 3">Pla111</strain>
    </source>
</reference>
<comment type="caution">
    <text evidence="2">The sequence shown here is derived from an EMBL/GenBank/DDBJ whole genome shotgun (WGS) entry which is preliminary data.</text>
</comment>
<organism evidence="2 3">
    <name type="scientific">Botrimarina hoheduenensis</name>
    <dbReference type="NCBI Taxonomy" id="2528000"/>
    <lineage>
        <taxon>Bacteria</taxon>
        <taxon>Pseudomonadati</taxon>
        <taxon>Planctomycetota</taxon>
        <taxon>Planctomycetia</taxon>
        <taxon>Pirellulales</taxon>
        <taxon>Lacipirellulaceae</taxon>
        <taxon>Botrimarina</taxon>
    </lineage>
</organism>
<keyword evidence="1" id="KW-0175">Coiled coil</keyword>